<organism evidence="2">
    <name type="scientific">Providencia stuartii</name>
    <dbReference type="NCBI Taxonomy" id="588"/>
    <lineage>
        <taxon>Bacteria</taxon>
        <taxon>Pseudomonadati</taxon>
        <taxon>Pseudomonadota</taxon>
        <taxon>Gammaproteobacteria</taxon>
        <taxon>Enterobacterales</taxon>
        <taxon>Morganellaceae</taxon>
        <taxon>Providencia</taxon>
    </lineage>
</organism>
<keyword evidence="1" id="KW-1133">Transmembrane helix</keyword>
<protein>
    <submittedName>
        <fullName evidence="2">Uncharacterized protein</fullName>
    </submittedName>
</protein>
<evidence type="ECO:0000256" key="1">
    <source>
        <dbReference type="SAM" id="Phobius"/>
    </source>
</evidence>
<dbReference type="EMBL" id="ABMABF030000006">
    <property type="protein sequence ID" value="EMJ5134553.1"/>
    <property type="molecule type" value="Genomic_DNA"/>
</dbReference>
<keyword evidence="1" id="KW-0472">Membrane</keyword>
<reference evidence="2" key="1">
    <citation type="submission" date="2024-02" db="EMBL/GenBank/DDBJ databases">
        <authorList>
            <consortium name="Clinical and Environmental Microbiology Branch: Whole genome sequencing antimicrobial resistance pathogens in the healthcare setting"/>
        </authorList>
    </citation>
    <scope>NUCLEOTIDE SEQUENCE</scope>
    <source>
        <strain evidence="2">2021GO-0154</strain>
    </source>
</reference>
<name>A0AAI9GEU2_PROST</name>
<evidence type="ECO:0000313" key="2">
    <source>
        <dbReference type="EMBL" id="EMJ5134553.1"/>
    </source>
</evidence>
<keyword evidence="1" id="KW-0812">Transmembrane</keyword>
<feature type="transmembrane region" description="Helical" evidence="1">
    <location>
        <begin position="28"/>
        <end position="50"/>
    </location>
</feature>
<sequence>MSYIKDTQLIFWLIVFVGWSQVSFELVYFPVCVVIAAFFVYVFIPVAIYGPKLIKKRMVKKEGGNDA</sequence>
<dbReference type="AlphaFoldDB" id="A0AAI9GEU2"/>
<proteinExistence type="predicted"/>
<gene>
    <name evidence="2" type="ORF">RG298_002289</name>
</gene>
<feature type="transmembrane region" description="Helical" evidence="1">
    <location>
        <begin position="7"/>
        <end position="22"/>
    </location>
</feature>
<accession>A0AAI9GEU2</accession>
<comment type="caution">
    <text evidence="2">The sequence shown here is derived from an EMBL/GenBank/DDBJ whole genome shotgun (WGS) entry which is preliminary data.</text>
</comment>